<proteinExistence type="predicted"/>
<evidence type="ECO:0000256" key="3">
    <source>
        <dbReference type="ARBA" id="ARBA00023175"/>
    </source>
</evidence>
<dbReference type="RefSeq" id="XP_028869285.1">
    <property type="nucleotide sequence ID" value="XM_029013452.1"/>
</dbReference>
<evidence type="ECO:0000256" key="6">
    <source>
        <dbReference type="SAM" id="MobiDB-lite"/>
    </source>
</evidence>
<comment type="caution">
    <text evidence="8">The sequence shown here is derived from an EMBL/GenBank/DDBJ whole genome shotgun (WGS) entry which is preliminary data.</text>
</comment>
<evidence type="ECO:0008006" key="10">
    <source>
        <dbReference type="Google" id="ProtNLM"/>
    </source>
</evidence>
<keyword evidence="7" id="KW-1133">Transmembrane helix</keyword>
<dbReference type="GO" id="GO:0005876">
    <property type="term" value="C:spindle microtubule"/>
    <property type="evidence" value="ECO:0007669"/>
    <property type="project" value="TreeGrafter"/>
</dbReference>
<dbReference type="GeneID" id="39876812"/>
<dbReference type="GO" id="GO:0008574">
    <property type="term" value="F:plus-end-directed microtubule motor activity"/>
    <property type="evidence" value="ECO:0007669"/>
    <property type="project" value="TreeGrafter"/>
</dbReference>
<evidence type="ECO:0000256" key="7">
    <source>
        <dbReference type="SAM" id="Phobius"/>
    </source>
</evidence>
<name>A0A2H6KJ71_9APIC</name>
<organism evidence="8 9">
    <name type="scientific">Babesia ovata</name>
    <dbReference type="NCBI Taxonomy" id="189622"/>
    <lineage>
        <taxon>Eukaryota</taxon>
        <taxon>Sar</taxon>
        <taxon>Alveolata</taxon>
        <taxon>Apicomplexa</taxon>
        <taxon>Aconoidasida</taxon>
        <taxon>Piroplasmida</taxon>
        <taxon>Babesiidae</taxon>
        <taxon>Babesia</taxon>
    </lineage>
</organism>
<evidence type="ECO:0000313" key="8">
    <source>
        <dbReference type="EMBL" id="GBE63042.1"/>
    </source>
</evidence>
<keyword evidence="7" id="KW-0472">Membrane</keyword>
<evidence type="ECO:0000256" key="1">
    <source>
        <dbReference type="ARBA" id="ARBA00004245"/>
    </source>
</evidence>
<feature type="transmembrane region" description="Helical" evidence="7">
    <location>
        <begin position="3807"/>
        <end position="3832"/>
    </location>
</feature>
<evidence type="ECO:0000256" key="2">
    <source>
        <dbReference type="ARBA" id="ARBA00022490"/>
    </source>
</evidence>
<dbReference type="InterPro" id="IPR047149">
    <property type="entry name" value="KIF11-like"/>
</dbReference>
<keyword evidence="9" id="KW-1185">Reference proteome</keyword>
<evidence type="ECO:0000313" key="9">
    <source>
        <dbReference type="Proteomes" id="UP000236319"/>
    </source>
</evidence>
<feature type="coiled-coil region" evidence="5">
    <location>
        <begin position="2382"/>
        <end position="2416"/>
    </location>
</feature>
<dbReference type="PANTHER" id="PTHR47970:SF12">
    <property type="entry name" value="KINESIN FAMILY MEMBER 11"/>
    <property type="match status" value="1"/>
</dbReference>
<feature type="coiled-coil region" evidence="5">
    <location>
        <begin position="2320"/>
        <end position="2354"/>
    </location>
</feature>
<keyword evidence="5" id="KW-0175">Coiled coil</keyword>
<feature type="coiled-coil region" evidence="5">
    <location>
        <begin position="379"/>
        <end position="460"/>
    </location>
</feature>
<keyword evidence="2" id="KW-0963">Cytoplasm</keyword>
<feature type="region of interest" description="Disordered" evidence="6">
    <location>
        <begin position="22"/>
        <end position="49"/>
    </location>
</feature>
<sequence>MKILKSLQNTFEKYDEIATKIDSLKKQKDEKSKASGGTPSDSQPEIERQIRQEKLKLDEIVKKREQQIKELNDALSEPKKQIESLISKLQISVTGLQKEIEAERQKQIKELQYKGYKDDEAKKYVSIPSHLSHPLETEQAKLKSHKASLESLKNLDKLITFHQNVQSKKGDECKDILSNLCTGLQTFLGFNSTSKGYDGTGIVYSDLDRLCDGVMAFLHSVLKDVYNKQPYQVGRDMLNNVVESLRNALCSGHNGFKSVIDQVAQGVGGYNREVRESNERVKVIINKMSEHMTTLRKEVSKHLEYHADSDNLDEVKRAAEKASELVNEYAQKGGNFKNGFDNVTKNSWNAGVTVKPKEEFMDLNPALKLKIETARDNTVHEAERLRELSKKERENLDAMTGKISDALRSLKRCVNERIMKDVNKLVEDLNKKVSEILKLLREVENSLREYIEQLQEWIKDADDIVGDAMGNVTKIENGNVGMVNKQNIESAGKEIETRKTALDEYITSMREQSKAKITAAKGTEVKALETWKNAATVVIGKAQGKCEAILLKSDINDLKNGQNVVIKKQADALQKKANDLLNAYSQAHGKVGDLVSQVKGAIGDLETGMKEDLVRIRDTIVQKMKNHVGGMLAQIQGEVKKIKGEGDTGLEGIKEKVKVWAEKFKNQDQFGETVKSWSDEIVEKLGGASGLRSYLLNNGQTPSSVTAAVRKLQEAVKGEIPSQLKSEVVDTAANAFGSVSSTDTIVVNLTGVKNVCTQFADSLEKQMNGKVRGIAAALKGSAIRDLGIPQRGDNYETDLRAAIERILHALAANAKNLAAEIDSLLLKDKGGRGSEQNIAKILDKITGVADSLHSDLGAAYKQTSKSDLTPSGSGPGATLDEKVKHIKTEVNKSFNNGNIIVDDVMTSYKGKKENTGSGDHKYHKLLQNDIPTAMDAFKTHVDNGNNGAIVTTKALVEGWAGKITSELQAIAHFVDKSKTPPPSLGLPVENGIQDWLTMLREKGLKSEETWTPVTDQTSKGLMRIKAEIDTALDGIDNHFSGLNVGVTTDALQKLSDSIKSNLQALKDALTKAGKKVNQQLSEHKTKIGRTYFGDTVKNGTLQKIHDQLEELLNGSLTKVIQAAEEFPKQANDLRNKTISALDRHVEQQADSARDQLITLANKNYVTSVKEMLNAFASRVEKILQPLPTAIDTDRKEGFKGFMRTFQGRIDGNNTTQDNINLLNDLAGQPSDKAEEKAKLFKILSEKFRDFWQPLYKYLNEEIKRIHEQENKKKNPVPTGKEELYTPKLESVDYELNTLLNYTTGVKRYDHKVPEYLEGLAEAVSYLGPDSSFEPTTPLLGSIGNGLQNFVAELKLAYISKYDAAAPISNWVTEGEKSAVTKDGKNCAKSFLTLLSTLKGSLSILKRNCKALSGQQINSSTDLGKLLVGQGYNVSGQGQQNGELQDKADMKGERITAMLIRIVDGTDGNTHLKTCIDENIAEEETTKGKTKSRFNLLDIVACLFRHIEQYNEVCHYATSFSKKQPCSVNEMLSWFSGLPYNAVYSTLLRDGFTSLLQKPKPKTIQGGDEFEVELDDLNSYYLDAYPNKFTYKNINTALDHICSQSYNVLVGIAGHGDAYTIYGSDHCNNSFNLHYPSNASQCRDMIVDLLRRLLPPLTYLFNRCNVPPEHYGWRECRYGRDIPTTKSHCNEQSTDQSTCQPRMQPTCQPNCQPTCQPKCQPSCQPTSPLMSYLNDCLTGHLPHHLISVGCTSKCSTCPGGKPGMPCLTPLGFKGFSGSIRTGKELYETIKFFLGTGLISTLFGLAPRPPKTLPEHFSFVMQHFGNWQKVFSGNKHALQFAFEGSMDKLSIHQVTDANELCDAFRAIYGSKDKDPGYDSAHPDANHVDMFSLCLPKYKNRCSSETHCAPYLNSLSHDAYYYLPHKHSNTYLSWAIYLPWTFWDLLNNLYNAFCEITCADWGCRGCLRGEKCRSGKHGVIEDEKKDVTCQCDSIVKCRGVAPTLYQYGFSFGEASTLNGGSTAKKCKDFCSQLKKVLQSQYFKDLFKECDEFLKQIRWPFMLTLLALWSLSLLYLLHIAVVRLDVLRIRSHLKSPASHRIAAQSLLAAARVKALANVKGKALGDIEERQKTLKDLQGKLEGFIGKEKDNPATEILKNLTDGLENFLGFNPSSKGYDGSGIVYSDLDRLCDGVMAFLHSVLKDVHDKQHYNVGKQGLENVVSKLNDALCSGHKGFKRVIAEVAAGVGGYNEALKNSNYEIETVINNMSAEVGKTLTKKLNTIKEKTTEESDVKRAFDLANEYAQKGDDFKKGFRVRVGSKYEHKQQYTDLNYELRDKIDNAKNNISQEASRLRTLSSKEDSDRKEMIKSITETLNGIKKHVVWRIGEEVNKLVKQLKDKVEAVKKELEKINKTLISYIEKLQQWIKNADKTVGDAEMKVNDFINKDVGSTHKNEIDRIARSLDGWGDVLEKYWNDLKELTQEVDAKMKALAGEFKDIQDETNKNIKGILEHVRGKAYTIKEKVAMQSLQSSIYYEWDNLKIQVKTQTDKMSNEEHGTDPGCVDSIESGIGNYGAHFNEKFKAAIGTMVQGMVYESEGAVSNQIHEYYNLYRTALNGKKAENIKKAIHNQLTDTIAAAAQQTRIQYEGALKVTLSSIQEYLTMFATAVDPGKAESIAGKVLSDEALSGPPSAKPYVTRALKTILLAVRSSVERVMGELKLFTSDDSNPKYKLGENVDTIITCVDEIKKQLDETSDQYSSGHGKQIDDALAKVTPTITGLHDHLTAATADSNNHAQALDKAIEKVTDKSNDPSVKQAGENLDKLAANITSNLNSLMSEVSRVANEVNLQLIAFKKNKIGRVDRGTPVAESLQDIHNKLSALQKGPLVKAIGDTEVFLGFATEQGTSTIKTLTDHVNQEVQNTQDTLTSQVRRNYVASVKRILEAFAFRVEKELQDLPKQIDKDRREGFKGFMRTFEGRIDGNNTTEENIKTLKDLADQQADSAEQKAKLFKTLSAEFQKWYNHINTYLVNETKREHRENMQKRNPPVNDKRNPHPCVEHLSTLKSKLDALLTHLNDLDNSNRKYIFNNEFVQLRDSLASSLSTFKPSQFSGIFGAELMDALNGGLNSLVGELHKAYVNAYDGHPKQINLSKLLQDKPQKDAATPAEKVLTPDGENMSKVFLSILEIMSEDLTYLKQKSIAKWSTSRIYCGSSLGTFLSNCGYIVPKNERSQDGELRYNKQCDGKYIYDTLLIGDFPCLFDTDKNAKRAFETVYEYLQAYYVVCHVATSFSKKRPCSIYEMLAWCTSLLHNPVYIDLTTNDFSHLFDKPKKKEANSIDFDGISLEEPSSLSLSAYPQKIAQSDIHLAIIHVTSLAPVILTTIAGYGDEFTTYAVDYHSNALNFTYPSSAGECLNMLLEYLRRMFPVFRFLHHQCNNLVSEHGWYSCKYGKDVKSAKWPCSDHSNSKPNCQAMCQPNCQPNSKPNCQPTSPLMSYLNDCLPGHLPHQLVSVGCKSICSTCPRSKPGMPCLTPLGFRGFSGSTKTGKDLCKVLTNFFGNGVTSPLLSVAPKPPSNLAEHFQFALSFVKGWSYGGSNGLKTVIENSAKSVSINLYDQPTKLTAALTNAYRNTHSKNGGKDHLTAYADVSSLAMTPACDDRVGKALCAPYVASLCGDTYAYFAEKHCNTYLSWAIYLPWTFWDLLNNLYNAFCQITCADWGCRGCLRGDKCRSGKHGVVEDEKKADVTCQCLSIVSCRGVAPTLYQYGFSFGEASTLNGGSTAKKCKDFCSQLRNVLQSQYFKDLFKECDNFLKEIRWPFMLTLLALWSLSLLYLLHIAVVRLDVLRIRSHLRSPASHRIAAQSLLAAARVKALANVKYFSP</sequence>
<evidence type="ECO:0000256" key="4">
    <source>
        <dbReference type="ARBA" id="ARBA00023212"/>
    </source>
</evidence>
<dbReference type="EMBL" id="BDSA01000012">
    <property type="protein sequence ID" value="GBE63042.1"/>
    <property type="molecule type" value="Genomic_DNA"/>
</dbReference>
<keyword evidence="3" id="KW-0505">Motor protein</keyword>
<gene>
    <name evidence="8" type="ORF">BOVATA_045350</name>
</gene>
<dbReference type="GO" id="GO:0090307">
    <property type="term" value="P:mitotic spindle assembly"/>
    <property type="evidence" value="ECO:0007669"/>
    <property type="project" value="TreeGrafter"/>
</dbReference>
<dbReference type="OrthoDB" id="5791880at2759"/>
<dbReference type="Proteomes" id="UP000236319">
    <property type="component" value="Unassembled WGS sequence"/>
</dbReference>
<dbReference type="GO" id="GO:0072686">
    <property type="term" value="C:mitotic spindle"/>
    <property type="evidence" value="ECO:0007669"/>
    <property type="project" value="TreeGrafter"/>
</dbReference>
<accession>A0A2H6KJ71</accession>
<dbReference type="GO" id="GO:0051231">
    <property type="term" value="P:spindle elongation"/>
    <property type="evidence" value="ECO:0007669"/>
    <property type="project" value="TreeGrafter"/>
</dbReference>
<protein>
    <recommendedName>
        <fullName evidence="10">C3H1-type domain-containing protein</fullName>
    </recommendedName>
</protein>
<dbReference type="PANTHER" id="PTHR47970">
    <property type="entry name" value="KINESIN-LIKE PROTEIN KIF11"/>
    <property type="match status" value="1"/>
</dbReference>
<feature type="compositionally biased region" description="Basic and acidic residues" evidence="6">
    <location>
        <begin position="22"/>
        <end position="33"/>
    </location>
</feature>
<keyword evidence="4" id="KW-0206">Cytoskeleton</keyword>
<evidence type="ECO:0000256" key="5">
    <source>
        <dbReference type="SAM" id="Coils"/>
    </source>
</evidence>
<keyword evidence="7" id="KW-0812">Transmembrane</keyword>
<dbReference type="VEuPathDB" id="PiroplasmaDB:BOVATA_045350"/>
<reference evidence="8 9" key="1">
    <citation type="journal article" date="2017" name="BMC Genomics">
        <title>Whole-genome assembly of Babesia ovata and comparative genomics between closely related pathogens.</title>
        <authorList>
            <person name="Yamagishi J."/>
            <person name="Asada M."/>
            <person name="Hakimi H."/>
            <person name="Tanaka T.Q."/>
            <person name="Sugimoto C."/>
            <person name="Kawazu S."/>
        </authorList>
    </citation>
    <scope>NUCLEOTIDE SEQUENCE [LARGE SCALE GENOMIC DNA]</scope>
    <source>
        <strain evidence="8 9">Miyake</strain>
    </source>
</reference>
<comment type="subcellular location">
    <subcellularLocation>
        <location evidence="1">Cytoplasm</location>
        <location evidence="1">Cytoskeleton</location>
    </subcellularLocation>
</comment>